<organism evidence="2 3">
    <name type="scientific">Hydrogenoanaerobacterium saccharovorans</name>
    <dbReference type="NCBI Taxonomy" id="474960"/>
    <lineage>
        <taxon>Bacteria</taxon>
        <taxon>Bacillati</taxon>
        <taxon>Bacillota</taxon>
        <taxon>Clostridia</taxon>
        <taxon>Eubacteriales</taxon>
        <taxon>Oscillospiraceae</taxon>
        <taxon>Hydrogenoanaerobacterium</taxon>
    </lineage>
</organism>
<dbReference type="PANTHER" id="PTHR41248">
    <property type="entry name" value="NORD PROTEIN"/>
    <property type="match status" value="1"/>
</dbReference>
<reference evidence="2 3" key="1">
    <citation type="journal article" date="2021" name="Sci. Rep.">
        <title>The distribution of antibiotic resistance genes in chicken gut microbiota commensals.</title>
        <authorList>
            <person name="Juricova H."/>
            <person name="Matiasovicova J."/>
            <person name="Kubasova T."/>
            <person name="Cejkova D."/>
            <person name="Rychlik I."/>
        </authorList>
    </citation>
    <scope>NUCLEOTIDE SEQUENCE [LARGE SCALE GENOMIC DNA]</scope>
    <source>
        <strain evidence="2 3">An564</strain>
    </source>
</reference>
<accession>A0ABS2GRF3</accession>
<keyword evidence="3" id="KW-1185">Reference proteome</keyword>
<comment type="caution">
    <text evidence="2">The sequence shown here is derived from an EMBL/GenBank/DDBJ whole genome shotgun (WGS) entry which is preliminary data.</text>
</comment>
<dbReference type="InterPro" id="IPR036465">
    <property type="entry name" value="vWFA_dom_sf"/>
</dbReference>
<dbReference type="EMBL" id="JACSNR010000010">
    <property type="protein sequence ID" value="MBM6924080.1"/>
    <property type="molecule type" value="Genomic_DNA"/>
</dbReference>
<dbReference type="InterPro" id="IPR051928">
    <property type="entry name" value="NorD/CobT"/>
</dbReference>
<dbReference type="SUPFAM" id="SSF53300">
    <property type="entry name" value="vWA-like"/>
    <property type="match status" value="1"/>
</dbReference>
<evidence type="ECO:0000313" key="3">
    <source>
        <dbReference type="Proteomes" id="UP000724149"/>
    </source>
</evidence>
<proteinExistence type="predicted"/>
<dbReference type="RefSeq" id="WP_204721757.1">
    <property type="nucleotide sequence ID" value="NZ_JACSNR010000010.1"/>
</dbReference>
<feature type="compositionally biased region" description="Acidic residues" evidence="1">
    <location>
        <begin position="339"/>
        <end position="350"/>
    </location>
</feature>
<dbReference type="Proteomes" id="UP000724149">
    <property type="component" value="Unassembled WGS sequence"/>
</dbReference>
<evidence type="ECO:0000256" key="1">
    <source>
        <dbReference type="SAM" id="MobiDB-lite"/>
    </source>
</evidence>
<feature type="region of interest" description="Disordered" evidence="1">
    <location>
        <begin position="308"/>
        <end position="350"/>
    </location>
</feature>
<dbReference type="Gene3D" id="3.40.50.410">
    <property type="entry name" value="von Willebrand factor, type A domain"/>
    <property type="match status" value="1"/>
</dbReference>
<gene>
    <name evidence="2" type="ORF">H9X81_10335</name>
</gene>
<sequence>MQKPKPLIRVADLKRFIESTKSSLTDEDIFLSEAYKKQLRTLGTFLLKNAGQENLKFDLKIIWDTDPQSMTGATDKRTIILNAGHPAFTALETRAERSECVHGLAFHEFAHWIYTDFSIMKIQRETFLQGQVFPTHMDVTPENEKGLKQLAKKLKNEQIRDLVAQIYHQFDNLLEDVYIERCLSRAFSKTIKRSLQTLNRALFGSSEIQEDKKLPPLWIFYNELLYALEMGEIRPELAAIPELKEVYDRVVLWLPRLSDGADCADTMKRKELVTNLMTENWDLLEPLLVVGESLPEFLRNAQGDGAGNLQLMSRIPTSGQYGNPGGPGNSDDHSNPCETQEEEDLPSEDPLQEVIDEIVKSRIAQEESTEIQRQLQSMANAADSFPIRVERLMEEDPLWYASVKPTCAPIAKKLTKELSRFFQTTQLGYRVSGLAFGKRLDTRSLYRMNGKYFSQIIAPAALPSVAVALLIDASGSMDYFSGVKDGDIQLSKLDIAKRTALILYDFCTSMGFPVMVADHTTGSGCVEIGVAASLLKYDPQDRYRIGAIECGGGNRDGAAINFALEALNERPEAMKMLFIISDGLPSLYNTQQEGIEDVQKSLKNAQKNGILVFASALRSDMPNLCEIYGDQIFDVTDLSMIPKILSMTVKRELKKIR</sequence>
<protein>
    <recommendedName>
        <fullName evidence="4">VWFA domain-containing protein</fullName>
    </recommendedName>
</protein>
<name>A0ABS2GRF3_9FIRM</name>
<dbReference type="PANTHER" id="PTHR41248:SF1">
    <property type="entry name" value="NORD PROTEIN"/>
    <property type="match status" value="1"/>
</dbReference>
<evidence type="ECO:0008006" key="4">
    <source>
        <dbReference type="Google" id="ProtNLM"/>
    </source>
</evidence>
<evidence type="ECO:0000313" key="2">
    <source>
        <dbReference type="EMBL" id="MBM6924080.1"/>
    </source>
</evidence>